<accession>A0A4Q7MLH5</accession>
<name>A0A4Q7MLH5_9BACT</name>
<evidence type="ECO:0000256" key="1">
    <source>
        <dbReference type="SAM" id="Coils"/>
    </source>
</evidence>
<feature type="coiled-coil region" evidence="1">
    <location>
        <begin position="337"/>
        <end position="392"/>
    </location>
</feature>
<evidence type="ECO:0000313" key="3">
    <source>
        <dbReference type="Proteomes" id="UP000293874"/>
    </source>
</evidence>
<dbReference type="Proteomes" id="UP000293874">
    <property type="component" value="Unassembled WGS sequence"/>
</dbReference>
<gene>
    <name evidence="2" type="ORF">EV199_4992</name>
</gene>
<reference evidence="2 3" key="1">
    <citation type="submission" date="2019-02" db="EMBL/GenBank/DDBJ databases">
        <title>Genomic Encyclopedia of Type Strains, Phase IV (KMG-IV): sequencing the most valuable type-strain genomes for metagenomic binning, comparative biology and taxonomic classification.</title>
        <authorList>
            <person name="Goeker M."/>
        </authorList>
    </citation>
    <scope>NUCLEOTIDE SEQUENCE [LARGE SCALE GENOMIC DNA]</scope>
    <source>
        <strain evidence="2 3">DSM 18116</strain>
    </source>
</reference>
<protein>
    <submittedName>
        <fullName evidence="2">Uncharacterized protein</fullName>
    </submittedName>
</protein>
<organism evidence="2 3">
    <name type="scientific">Pseudobacter ginsenosidimutans</name>
    <dbReference type="NCBI Taxonomy" id="661488"/>
    <lineage>
        <taxon>Bacteria</taxon>
        <taxon>Pseudomonadati</taxon>
        <taxon>Bacteroidota</taxon>
        <taxon>Chitinophagia</taxon>
        <taxon>Chitinophagales</taxon>
        <taxon>Chitinophagaceae</taxon>
        <taxon>Pseudobacter</taxon>
    </lineage>
</organism>
<evidence type="ECO:0000313" key="2">
    <source>
        <dbReference type="EMBL" id="RZS69166.1"/>
    </source>
</evidence>
<keyword evidence="1" id="KW-0175">Coiled coil</keyword>
<keyword evidence="3" id="KW-1185">Reference proteome</keyword>
<proteinExistence type="predicted"/>
<dbReference type="EMBL" id="SGXA01000003">
    <property type="protein sequence ID" value="RZS69166.1"/>
    <property type="molecule type" value="Genomic_DNA"/>
</dbReference>
<sequence>MFNPQVHYRTSFEVKKSSLSTDPSVFQTVVNLVGNWLYRHGQKSEANRNILKPWLFRGGTWRNEHGAQAEVRVEEYDEESRTALYWVFRYEHPDRDNPGRVWRTDVALTSSSLEAAVFSVTVTWYIRNDFFGKEPVIPQVSVPRIVRNVLESDFLYSFAGMKRLQATAQQLFTGDGKSLYEYIINIDRKLPVLVMNINSLGHLLNPDGLQKILVGSGIVYWYDDVDVYNEMNYMWGGNREYQCAADTIRVYMPSLDRNRPSDYKRHRYFALYDYEERSGELLRIISQNLFRMSAINMDIFSVTNIESLNSYIQRKKLKALKDAANLHEGSIEDREYIHALEQDNEIAHENLRDTLDKLKEADDQILDLAVKVELLEGREAEIENQYKEFALQQAHFSELSGELEGIRELWKSFPTNLEELLVLFKAISPDKIVILDDALRSARESKFQHLGLAWEVLTSTSSILHDLYFKVQSGNFEMLFANQTGLELTLKESSATKDSTRLMALRKRNYNGELVDICPHIKAEKGGRDLRLHYFADNVRKLIVIGHFGDHLETVGTTRRKEST</sequence>
<dbReference type="AlphaFoldDB" id="A0A4Q7MLH5"/>
<dbReference type="OrthoDB" id="1452819at2"/>
<dbReference type="RefSeq" id="WP_130543528.1">
    <property type="nucleotide sequence ID" value="NZ_CP042431.1"/>
</dbReference>
<comment type="caution">
    <text evidence="2">The sequence shown here is derived from an EMBL/GenBank/DDBJ whole genome shotgun (WGS) entry which is preliminary data.</text>
</comment>